<sequence>MAQSRTRSAVTPHGDVEYEVVTCASCGEEVIPADAVPVGVGVETYTCDGIPFCRETHERPRETHALCAYCAEATLGYTDSPDGVEDRLDELAAETSAVGLGLWLGVVGGVALSVGLLLVQLLVGIV</sequence>
<keyword evidence="1" id="KW-0812">Transmembrane</keyword>
<evidence type="ECO:0008006" key="4">
    <source>
        <dbReference type="Google" id="ProtNLM"/>
    </source>
</evidence>
<accession>A0ABD5S8L8</accession>
<dbReference type="RefSeq" id="WP_379779147.1">
    <property type="nucleotide sequence ID" value="NZ_JBHSWW010000021.1"/>
</dbReference>
<evidence type="ECO:0000313" key="2">
    <source>
        <dbReference type="EMBL" id="MFC6752441.1"/>
    </source>
</evidence>
<keyword evidence="1" id="KW-0472">Membrane</keyword>
<dbReference type="EMBL" id="JBHSWW010000021">
    <property type="protein sequence ID" value="MFC6752441.1"/>
    <property type="molecule type" value="Genomic_DNA"/>
</dbReference>
<protein>
    <recommendedName>
        <fullName evidence="4">Small CPxCG-related zinc finger protein</fullName>
    </recommendedName>
</protein>
<keyword evidence="1" id="KW-1133">Transmembrane helix</keyword>
<feature type="transmembrane region" description="Helical" evidence="1">
    <location>
        <begin position="100"/>
        <end position="123"/>
    </location>
</feature>
<dbReference type="AlphaFoldDB" id="A0ABD5S8L8"/>
<name>A0ABD5S8L8_9EURY</name>
<gene>
    <name evidence="2" type="ORF">ACFQEU_02980</name>
</gene>
<proteinExistence type="predicted"/>
<comment type="caution">
    <text evidence="2">The sequence shown here is derived from an EMBL/GenBank/DDBJ whole genome shotgun (WGS) entry which is preliminary data.</text>
</comment>
<dbReference type="Proteomes" id="UP001596442">
    <property type="component" value="Unassembled WGS sequence"/>
</dbReference>
<organism evidence="2 3">
    <name type="scientific">Halorubrum tibetense</name>
    <dbReference type="NCBI Taxonomy" id="175631"/>
    <lineage>
        <taxon>Archaea</taxon>
        <taxon>Methanobacteriati</taxon>
        <taxon>Methanobacteriota</taxon>
        <taxon>Stenosarchaea group</taxon>
        <taxon>Halobacteria</taxon>
        <taxon>Halobacteriales</taxon>
        <taxon>Haloferacaceae</taxon>
        <taxon>Halorubrum</taxon>
    </lineage>
</organism>
<reference evidence="2 3" key="1">
    <citation type="journal article" date="2019" name="Int. J. Syst. Evol. Microbiol.">
        <title>The Global Catalogue of Microorganisms (GCM) 10K type strain sequencing project: providing services to taxonomists for standard genome sequencing and annotation.</title>
        <authorList>
            <consortium name="The Broad Institute Genomics Platform"/>
            <consortium name="The Broad Institute Genome Sequencing Center for Infectious Disease"/>
            <person name="Wu L."/>
            <person name="Ma J."/>
        </authorList>
    </citation>
    <scope>NUCLEOTIDE SEQUENCE [LARGE SCALE GENOMIC DNA]</scope>
    <source>
        <strain evidence="2 3">CGMCC 1.3239</strain>
    </source>
</reference>
<evidence type="ECO:0000256" key="1">
    <source>
        <dbReference type="SAM" id="Phobius"/>
    </source>
</evidence>
<keyword evidence="3" id="KW-1185">Reference proteome</keyword>
<evidence type="ECO:0000313" key="3">
    <source>
        <dbReference type="Proteomes" id="UP001596442"/>
    </source>
</evidence>